<reference evidence="3" key="1">
    <citation type="journal article" date="2019" name="Int. J. Syst. Evol. Microbiol.">
        <title>The Global Catalogue of Microorganisms (GCM) 10K type strain sequencing project: providing services to taxonomists for standard genome sequencing and annotation.</title>
        <authorList>
            <consortium name="The Broad Institute Genomics Platform"/>
            <consortium name="The Broad Institute Genome Sequencing Center for Infectious Disease"/>
            <person name="Wu L."/>
            <person name="Ma J."/>
        </authorList>
    </citation>
    <scope>NUCLEOTIDE SEQUENCE [LARGE SCALE GENOMIC DNA]</scope>
    <source>
        <strain evidence="3">CCUG 56401</strain>
    </source>
</reference>
<organism evidence="2 3">
    <name type="scientific">Saccharopolyspora rosea</name>
    <dbReference type="NCBI Taxonomy" id="524884"/>
    <lineage>
        <taxon>Bacteria</taxon>
        <taxon>Bacillati</taxon>
        <taxon>Actinomycetota</taxon>
        <taxon>Actinomycetes</taxon>
        <taxon>Pseudonocardiales</taxon>
        <taxon>Pseudonocardiaceae</taxon>
        <taxon>Saccharopolyspora</taxon>
    </lineage>
</organism>
<dbReference type="Pfam" id="PF11175">
    <property type="entry name" value="DUF2961"/>
    <property type="match status" value="1"/>
</dbReference>
<sequence length="854" mass="92158">MKDGSERERPVPGRRRSRRLGACLGVASLAAAGLVADAGFAPERALGQPPAAARKGPTGWDTYRNLDGLAQLRGSEQSRQFSSFDRTGGNNDGFQGTYSCLRTTDQGCVIAEHSGPGEISSIWSTREPLGDVTGTGNIIVELDGRVVLNAPLIDVVSGRVGGPFQWPLVGNADDAAGGAVVKVPMPFRSSMRVTVQHNPDFYHVDYRALPDADGVRTFNPADPATDVLDRLRRFGVADPKPPAPGATPTRRDFQLPPGASTTVADLSGPAQISQLRLRIPQIVASPRVVDDGRAFGQGGGSRFTMRIDPANQGVRLIRRFDPQVADQVADVFVDGRPAGRWQSGPAAPGRWGVQVIDLPPELTAGKSSVEISNRFVSSSLDVNEFRYDVHSKVGGDWNRTDVLDLGPAHPGEESAHGYRIDNPVFARTKLIARYPSNPDQVAASDSVLQNTRLRITFDGNTTVDAPIGEFFGSGLGEYDVRNLMSSMDPGLDGWYTAWWPMPFSKGAKVELVNDGNVPINAGTAEVTSAPAEIGTNTGYFHATHRRARTAQGQDYTFLDAKGSGTFYGVTHSMRGLIPPGAAVRKDQPHSLADRQANQRNYLEGDERFYTDGSSSPAWHGTGTEDFYESGWYFRDGTTFSMPLAGNPAYEVNGDGCEYDCTGAYRLMVNDAVPFSDGGLFGIEHGPTNDEPGDYSSTAYWYGGHPAAVRQTDELDLTNRGSRDQHGYQAVGETTGPLDSTFEGGRNPAPLSRQVSAATGRVSFRAAVDAGNTGVRLRRLSDQEKAYQQVDVLVDGRPAGRWMQPLGNAQHRWLEDAFDIPPALTQGKSSVRVELVPVQGAPAWTASRYQVFSQR</sequence>
<evidence type="ECO:0000313" key="2">
    <source>
        <dbReference type="EMBL" id="MFD0919215.1"/>
    </source>
</evidence>
<name>A0ABW3FPK7_9PSEU</name>
<comment type="caution">
    <text evidence="2">The sequence shown here is derived from an EMBL/GenBank/DDBJ whole genome shotgun (WGS) entry which is preliminary data.</text>
</comment>
<protein>
    <submittedName>
        <fullName evidence="2">Glycoside hydrolase family 172 protein</fullName>
    </submittedName>
</protein>
<gene>
    <name evidence="2" type="ORF">ACFQ16_05625</name>
</gene>
<evidence type="ECO:0000256" key="1">
    <source>
        <dbReference type="SAM" id="MobiDB-lite"/>
    </source>
</evidence>
<dbReference type="Gene3D" id="2.60.120.1390">
    <property type="match status" value="3"/>
</dbReference>
<keyword evidence="2" id="KW-0378">Hydrolase</keyword>
<accession>A0ABW3FPK7</accession>
<evidence type="ECO:0000313" key="3">
    <source>
        <dbReference type="Proteomes" id="UP001597018"/>
    </source>
</evidence>
<dbReference type="InterPro" id="IPR021345">
    <property type="entry name" value="DUF2961"/>
</dbReference>
<dbReference type="GO" id="GO:0016787">
    <property type="term" value="F:hydrolase activity"/>
    <property type="evidence" value="ECO:0007669"/>
    <property type="project" value="UniProtKB-KW"/>
</dbReference>
<dbReference type="RefSeq" id="WP_263251064.1">
    <property type="nucleotide sequence ID" value="NZ_BAABLT010000019.1"/>
</dbReference>
<dbReference type="Proteomes" id="UP001597018">
    <property type="component" value="Unassembled WGS sequence"/>
</dbReference>
<keyword evidence="3" id="KW-1185">Reference proteome</keyword>
<dbReference type="EMBL" id="JBHTIW010000002">
    <property type="protein sequence ID" value="MFD0919215.1"/>
    <property type="molecule type" value="Genomic_DNA"/>
</dbReference>
<proteinExistence type="predicted"/>
<feature type="region of interest" description="Disordered" evidence="1">
    <location>
        <begin position="236"/>
        <end position="256"/>
    </location>
</feature>
<feature type="region of interest" description="Disordered" evidence="1">
    <location>
        <begin position="719"/>
        <end position="738"/>
    </location>
</feature>